<proteinExistence type="predicted"/>
<comment type="caution">
    <text evidence="1">The sequence shown here is derived from an EMBL/GenBank/DDBJ whole genome shotgun (WGS) entry which is preliminary data.</text>
</comment>
<evidence type="ECO:0000313" key="2">
    <source>
        <dbReference type="Proteomes" id="UP000266841"/>
    </source>
</evidence>
<dbReference type="EMBL" id="AGNL01018876">
    <property type="protein sequence ID" value="EJK62452.1"/>
    <property type="molecule type" value="Genomic_DNA"/>
</dbReference>
<reference evidence="1 2" key="1">
    <citation type="journal article" date="2012" name="Genome Biol.">
        <title>Genome and low-iron response of an oceanic diatom adapted to chronic iron limitation.</title>
        <authorList>
            <person name="Lommer M."/>
            <person name="Specht M."/>
            <person name="Roy A.S."/>
            <person name="Kraemer L."/>
            <person name="Andreson R."/>
            <person name="Gutowska M.A."/>
            <person name="Wolf J."/>
            <person name="Bergner S.V."/>
            <person name="Schilhabel M.B."/>
            <person name="Klostermeier U.C."/>
            <person name="Beiko R.G."/>
            <person name="Rosenstiel P."/>
            <person name="Hippler M."/>
            <person name="Laroche J."/>
        </authorList>
    </citation>
    <scope>NUCLEOTIDE SEQUENCE [LARGE SCALE GENOMIC DNA]</scope>
    <source>
        <strain evidence="1 2">CCMP1005</strain>
    </source>
</reference>
<evidence type="ECO:0000313" key="1">
    <source>
        <dbReference type="EMBL" id="EJK62452.1"/>
    </source>
</evidence>
<keyword evidence="2" id="KW-1185">Reference proteome</keyword>
<organism evidence="1 2">
    <name type="scientific">Thalassiosira oceanica</name>
    <name type="common">Marine diatom</name>
    <dbReference type="NCBI Taxonomy" id="159749"/>
    <lineage>
        <taxon>Eukaryota</taxon>
        <taxon>Sar</taxon>
        <taxon>Stramenopiles</taxon>
        <taxon>Ochrophyta</taxon>
        <taxon>Bacillariophyta</taxon>
        <taxon>Coscinodiscophyceae</taxon>
        <taxon>Thalassiosirophycidae</taxon>
        <taxon>Thalassiosirales</taxon>
        <taxon>Thalassiosiraceae</taxon>
        <taxon>Thalassiosira</taxon>
    </lineage>
</organism>
<dbReference type="AlphaFoldDB" id="K0SW05"/>
<name>K0SW05_THAOC</name>
<protein>
    <submittedName>
        <fullName evidence="1">Uncharacterized protein</fullName>
    </submittedName>
</protein>
<sequence length="77" mass="8964">MATYAAGKLSFYLIRSSLNHGVEVVLFYNYYFCLFRQATRWPSGLRRCVKAAVFWAWVQIPLESLPFYFTLLLCPAS</sequence>
<gene>
    <name evidence="1" type="ORF">THAOC_16939</name>
</gene>
<accession>K0SW05</accession>
<dbReference type="Proteomes" id="UP000266841">
    <property type="component" value="Unassembled WGS sequence"/>
</dbReference>